<dbReference type="SUPFAM" id="SSF52172">
    <property type="entry name" value="CheY-like"/>
    <property type="match status" value="1"/>
</dbReference>
<dbReference type="InterPro" id="IPR025944">
    <property type="entry name" value="Sigma_54_int_dom_CS"/>
</dbReference>
<dbReference type="Gene3D" id="3.40.50.300">
    <property type="entry name" value="P-loop containing nucleotide triphosphate hydrolases"/>
    <property type="match status" value="1"/>
</dbReference>
<protein>
    <recommendedName>
        <fullName evidence="3">Nif-specific regulatory protein</fullName>
    </recommendedName>
</protein>
<dbReference type="InterPro" id="IPR058031">
    <property type="entry name" value="AAA_lid_NorR"/>
</dbReference>
<evidence type="ECO:0000256" key="10">
    <source>
        <dbReference type="ARBA" id="ARBA00023125"/>
    </source>
</evidence>
<dbReference type="RefSeq" id="WP_128235395.1">
    <property type="nucleotide sequence ID" value="NZ_SAUX01000001.1"/>
</dbReference>
<dbReference type="PROSITE" id="PS50110">
    <property type="entry name" value="RESPONSE_REGULATORY"/>
    <property type="match status" value="1"/>
</dbReference>
<keyword evidence="12" id="KW-0804">Transcription</keyword>
<dbReference type="AlphaFoldDB" id="A0A443KIK5"/>
<sequence>MTHPADAAALPQRASAYGTRLASISVLIVDDEPGMRHFIARILGPQCKRLELAASITEAEDWLACAQFDVIVLDNILGAERGLDWLARQRGRGFLPPVVLISAFADLETAIEAMQAGAVDMLLKPFRSNQLLNAVARSAEHMRLENENHVLRHKLRSSAESSLTSDRLTGNSPAIEAIRAAIARVAPLPSSVLLTGASGTGKEVAARMIHDLSPRAQHHFVPVNCAAMSAEMVEAELFGHVEGAFAGATNRREGLFLHAQDGTLFLDEVSGLPLSTQAKLLRVIEDHRVRPVGAEREIPVDLRLIFATNTDLEAEVAAGRFRADLFYRINIVHLHMPPLRERGDDVVALAGSFMERLSRQLGMPALDITPRIEAALRRRDWPGNVRELRNLIERALILGTFPPDLMPPDLTGPDLSGTDD</sequence>
<dbReference type="SMART" id="SM00448">
    <property type="entry name" value="REC"/>
    <property type="match status" value="1"/>
</dbReference>
<dbReference type="InterPro" id="IPR011006">
    <property type="entry name" value="CheY-like_superfamily"/>
</dbReference>
<comment type="function">
    <text evidence="1">Required for activation of most nif operons, which are directly involved in nitrogen fixation.</text>
</comment>
<dbReference type="Pfam" id="PF00072">
    <property type="entry name" value="Response_reg"/>
    <property type="match status" value="1"/>
</dbReference>
<dbReference type="Gene3D" id="3.40.50.2300">
    <property type="match status" value="1"/>
</dbReference>
<feature type="modified residue" description="4-aspartylphosphate" evidence="13">
    <location>
        <position position="74"/>
    </location>
</feature>
<dbReference type="InterPro" id="IPR027417">
    <property type="entry name" value="P-loop_NTPase"/>
</dbReference>
<dbReference type="OrthoDB" id="9802388at2"/>
<dbReference type="GO" id="GO:0046872">
    <property type="term" value="F:metal ion binding"/>
    <property type="evidence" value="ECO:0007669"/>
    <property type="project" value="UniProtKB-KW"/>
</dbReference>
<dbReference type="InterPro" id="IPR001789">
    <property type="entry name" value="Sig_transdc_resp-reg_receiver"/>
</dbReference>
<organism evidence="16 17">
    <name type="scientific">Paenirhodobacter populi</name>
    <dbReference type="NCBI Taxonomy" id="2306993"/>
    <lineage>
        <taxon>Bacteria</taxon>
        <taxon>Pseudomonadati</taxon>
        <taxon>Pseudomonadota</taxon>
        <taxon>Alphaproteobacteria</taxon>
        <taxon>Rhodobacterales</taxon>
        <taxon>Rhodobacter group</taxon>
        <taxon>Paenirhodobacter</taxon>
    </lineage>
</organism>
<comment type="subunit">
    <text evidence="2">Interacts with sigma-54.</text>
</comment>
<dbReference type="SUPFAM" id="SSF52540">
    <property type="entry name" value="P-loop containing nucleoside triphosphate hydrolases"/>
    <property type="match status" value="1"/>
</dbReference>
<dbReference type="GO" id="GO:0005524">
    <property type="term" value="F:ATP binding"/>
    <property type="evidence" value="ECO:0007669"/>
    <property type="project" value="UniProtKB-KW"/>
</dbReference>
<dbReference type="Proteomes" id="UP000285295">
    <property type="component" value="Unassembled WGS sequence"/>
</dbReference>
<reference evidence="16 17" key="1">
    <citation type="submission" date="2019-01" db="EMBL/GenBank/DDBJ databases">
        <title>Sinorhodobacter populi sp. nov. isolated from the symptomatic bark tissue of Populus euramericana canker.</title>
        <authorList>
            <person name="Xu G."/>
        </authorList>
    </citation>
    <scope>NUCLEOTIDE SEQUENCE [LARGE SCALE GENOMIC DNA]</scope>
    <source>
        <strain evidence="16 17">D19-10-3-21</strain>
    </source>
</reference>
<evidence type="ECO:0000256" key="6">
    <source>
        <dbReference type="ARBA" id="ARBA00022741"/>
    </source>
</evidence>
<dbReference type="CDD" id="cd00156">
    <property type="entry name" value="REC"/>
    <property type="match status" value="1"/>
</dbReference>
<evidence type="ECO:0000256" key="3">
    <source>
        <dbReference type="ARBA" id="ARBA00015308"/>
    </source>
</evidence>
<evidence type="ECO:0000256" key="13">
    <source>
        <dbReference type="PROSITE-ProRule" id="PRU00169"/>
    </source>
</evidence>
<accession>A0A443KIK5</accession>
<keyword evidence="6" id="KW-0547">Nucleotide-binding</keyword>
<comment type="caution">
    <text evidence="16">The sequence shown here is derived from an EMBL/GenBank/DDBJ whole genome shotgun (WGS) entry which is preliminary data.</text>
</comment>
<dbReference type="Pfam" id="PF25601">
    <property type="entry name" value="AAA_lid_14"/>
    <property type="match status" value="1"/>
</dbReference>
<gene>
    <name evidence="16" type="ORF">D2T31_00855</name>
</gene>
<feature type="domain" description="Sigma-54 factor interaction" evidence="14">
    <location>
        <begin position="168"/>
        <end position="397"/>
    </location>
</feature>
<proteinExistence type="predicted"/>
<dbReference type="InterPro" id="IPR003593">
    <property type="entry name" value="AAA+_ATPase"/>
</dbReference>
<keyword evidence="5" id="KW-0677">Repeat</keyword>
<keyword evidence="13" id="KW-0597">Phosphoprotein</keyword>
<keyword evidence="9" id="KW-0805">Transcription regulation</keyword>
<evidence type="ECO:0000256" key="8">
    <source>
        <dbReference type="ARBA" id="ARBA00023012"/>
    </source>
</evidence>
<dbReference type="CDD" id="cd00009">
    <property type="entry name" value="AAA"/>
    <property type="match status" value="1"/>
</dbReference>
<dbReference type="GO" id="GO:0003677">
    <property type="term" value="F:DNA binding"/>
    <property type="evidence" value="ECO:0007669"/>
    <property type="project" value="UniProtKB-KW"/>
</dbReference>
<keyword evidence="8" id="KW-0902">Two-component regulatory system</keyword>
<dbReference type="Gene3D" id="1.10.8.60">
    <property type="match status" value="1"/>
</dbReference>
<feature type="domain" description="Response regulatory" evidence="15">
    <location>
        <begin position="25"/>
        <end position="139"/>
    </location>
</feature>
<dbReference type="GO" id="GO:0000160">
    <property type="term" value="P:phosphorelay signal transduction system"/>
    <property type="evidence" value="ECO:0007669"/>
    <property type="project" value="UniProtKB-KW"/>
</dbReference>
<evidence type="ECO:0000256" key="9">
    <source>
        <dbReference type="ARBA" id="ARBA00023015"/>
    </source>
</evidence>
<dbReference type="EMBL" id="SAUX01000001">
    <property type="protein sequence ID" value="RWR32564.1"/>
    <property type="molecule type" value="Genomic_DNA"/>
</dbReference>
<evidence type="ECO:0000256" key="7">
    <source>
        <dbReference type="ARBA" id="ARBA00022840"/>
    </source>
</evidence>
<evidence type="ECO:0000256" key="11">
    <source>
        <dbReference type="ARBA" id="ARBA00023159"/>
    </source>
</evidence>
<dbReference type="PANTHER" id="PTHR32071">
    <property type="entry name" value="TRANSCRIPTIONAL REGULATORY PROTEIN"/>
    <property type="match status" value="1"/>
</dbReference>
<dbReference type="PROSITE" id="PS00688">
    <property type="entry name" value="SIGMA54_INTERACT_3"/>
    <property type="match status" value="1"/>
</dbReference>
<reference evidence="16 17" key="2">
    <citation type="submission" date="2019-01" db="EMBL/GenBank/DDBJ databases">
        <authorList>
            <person name="Li Y."/>
        </authorList>
    </citation>
    <scope>NUCLEOTIDE SEQUENCE [LARGE SCALE GENOMIC DNA]</scope>
    <source>
        <strain evidence="16 17">D19-10-3-21</strain>
    </source>
</reference>
<evidence type="ECO:0000259" key="14">
    <source>
        <dbReference type="PROSITE" id="PS50045"/>
    </source>
</evidence>
<evidence type="ECO:0000256" key="4">
    <source>
        <dbReference type="ARBA" id="ARBA00022723"/>
    </source>
</evidence>
<dbReference type="InterPro" id="IPR002078">
    <property type="entry name" value="Sigma_54_int"/>
</dbReference>
<evidence type="ECO:0000313" key="16">
    <source>
        <dbReference type="EMBL" id="RWR32564.1"/>
    </source>
</evidence>
<keyword evidence="4" id="KW-0479">Metal-binding</keyword>
<evidence type="ECO:0000313" key="17">
    <source>
        <dbReference type="Proteomes" id="UP000285295"/>
    </source>
</evidence>
<dbReference type="SMART" id="SM00382">
    <property type="entry name" value="AAA"/>
    <property type="match status" value="1"/>
</dbReference>
<keyword evidence="7" id="KW-0067">ATP-binding</keyword>
<evidence type="ECO:0000256" key="1">
    <source>
        <dbReference type="ARBA" id="ARBA00002167"/>
    </source>
</evidence>
<dbReference type="Pfam" id="PF00158">
    <property type="entry name" value="Sigma54_activat"/>
    <property type="match status" value="1"/>
</dbReference>
<keyword evidence="10" id="KW-0238">DNA-binding</keyword>
<evidence type="ECO:0000256" key="2">
    <source>
        <dbReference type="ARBA" id="ARBA00011135"/>
    </source>
</evidence>
<name>A0A443KIK5_9RHOB</name>
<evidence type="ECO:0000256" key="5">
    <source>
        <dbReference type="ARBA" id="ARBA00022737"/>
    </source>
</evidence>
<dbReference type="PANTHER" id="PTHR32071:SF117">
    <property type="entry name" value="PTS-DEPENDENT DIHYDROXYACETONE KINASE OPERON REGULATORY PROTEIN-RELATED"/>
    <property type="match status" value="1"/>
</dbReference>
<dbReference type="GO" id="GO:0006355">
    <property type="term" value="P:regulation of DNA-templated transcription"/>
    <property type="evidence" value="ECO:0007669"/>
    <property type="project" value="InterPro"/>
</dbReference>
<evidence type="ECO:0000259" key="15">
    <source>
        <dbReference type="PROSITE" id="PS50110"/>
    </source>
</evidence>
<dbReference type="PROSITE" id="PS50045">
    <property type="entry name" value="SIGMA54_INTERACT_4"/>
    <property type="match status" value="1"/>
</dbReference>
<dbReference type="FunFam" id="3.40.50.300:FF:000006">
    <property type="entry name" value="DNA-binding transcriptional regulator NtrC"/>
    <property type="match status" value="1"/>
</dbReference>
<keyword evidence="11" id="KW-0010">Activator</keyword>
<evidence type="ECO:0000256" key="12">
    <source>
        <dbReference type="ARBA" id="ARBA00023163"/>
    </source>
</evidence>